<dbReference type="EMBL" id="SDEE01001175">
    <property type="protein sequence ID" value="RXW12634.1"/>
    <property type="molecule type" value="Genomic_DNA"/>
</dbReference>
<keyword evidence="2" id="KW-1185">Reference proteome</keyword>
<dbReference type="OrthoDB" id="3269456at2759"/>
<dbReference type="Proteomes" id="UP000290288">
    <property type="component" value="Unassembled WGS sequence"/>
</dbReference>
<evidence type="ECO:0000313" key="1">
    <source>
        <dbReference type="EMBL" id="RXW12634.1"/>
    </source>
</evidence>
<sequence>MNKFFNYDLARTTIGELYELHHPDVATSIFRISEVKNIGFTFEKMQYPPSVHLMVNNKGKDWEVIMKMYGIMCGGMLPPYDRKLVRNLHQQIKITALGTPAFNSDMRTLQQLRKNFQQHVGGHDVGQLEFLPYKGYPCMEAHACYFTNRNLVPYDKNILFPHLVDPHRVLSDLQPACFI</sequence>
<dbReference type="AlphaFoldDB" id="A0A4Q2D2S5"/>
<reference evidence="1 2" key="1">
    <citation type="submission" date="2019-01" db="EMBL/GenBank/DDBJ databases">
        <title>Draft genome sequence of Psathyrella aberdarensis IHI B618.</title>
        <authorList>
            <person name="Buettner E."/>
            <person name="Kellner H."/>
        </authorList>
    </citation>
    <scope>NUCLEOTIDE SEQUENCE [LARGE SCALE GENOMIC DNA]</scope>
    <source>
        <strain evidence="1 2">IHI B618</strain>
    </source>
</reference>
<evidence type="ECO:0000313" key="2">
    <source>
        <dbReference type="Proteomes" id="UP000290288"/>
    </source>
</evidence>
<name>A0A4Q2D2S5_9AGAR</name>
<gene>
    <name evidence="1" type="ORF">EST38_g13218</name>
</gene>
<proteinExistence type="predicted"/>
<accession>A0A4Q2D2S5</accession>
<comment type="caution">
    <text evidence="1">The sequence shown here is derived from an EMBL/GenBank/DDBJ whole genome shotgun (WGS) entry which is preliminary data.</text>
</comment>
<organism evidence="1 2">
    <name type="scientific">Candolleomyces aberdarensis</name>
    <dbReference type="NCBI Taxonomy" id="2316362"/>
    <lineage>
        <taxon>Eukaryota</taxon>
        <taxon>Fungi</taxon>
        <taxon>Dikarya</taxon>
        <taxon>Basidiomycota</taxon>
        <taxon>Agaricomycotina</taxon>
        <taxon>Agaricomycetes</taxon>
        <taxon>Agaricomycetidae</taxon>
        <taxon>Agaricales</taxon>
        <taxon>Agaricineae</taxon>
        <taxon>Psathyrellaceae</taxon>
        <taxon>Candolleomyces</taxon>
    </lineage>
</organism>
<protein>
    <submittedName>
        <fullName evidence="1">Uncharacterized protein</fullName>
    </submittedName>
</protein>